<feature type="non-terminal residue" evidence="3">
    <location>
        <position position="682"/>
    </location>
</feature>
<feature type="region of interest" description="Disordered" evidence="1">
    <location>
        <begin position="323"/>
        <end position="361"/>
    </location>
</feature>
<gene>
    <name evidence="3" type="ORF">K443DRAFT_126692</name>
</gene>
<organism evidence="3 4">
    <name type="scientific">Laccaria amethystina LaAM-08-1</name>
    <dbReference type="NCBI Taxonomy" id="1095629"/>
    <lineage>
        <taxon>Eukaryota</taxon>
        <taxon>Fungi</taxon>
        <taxon>Dikarya</taxon>
        <taxon>Basidiomycota</taxon>
        <taxon>Agaricomycotina</taxon>
        <taxon>Agaricomycetes</taxon>
        <taxon>Agaricomycetidae</taxon>
        <taxon>Agaricales</taxon>
        <taxon>Agaricineae</taxon>
        <taxon>Hydnangiaceae</taxon>
        <taxon>Laccaria</taxon>
    </lineage>
</organism>
<name>A0A0C9WZ87_9AGAR</name>
<sequence>RKRRSYKGMKTSLANIKAEVEFEAEKEANKTSTHPYAVVLRAREAFEEDTQGDLHAFKHELTKKCAENEGGDVLNVVSQVKERWISSLPAIQCAVDIILEEDWGGDLWRAAEKRHGVQPAAVVPLALRNTPQPKTPPPEIVPLKIQQLKTIEILKPSFLRAYKENQVNEYFTRAAKLWCERFPEPEADIMVRPFEDDPDYLTFVAELRKEWLKRRIFWLTFIFPQSKRGSPPTKLTWVWLMDQAERLIRKEMPPRKGGYERLLAYLDVSMYLKKKSAFELHFVLAQKREKKHFLVTVHMAKRKKVPAIVVCDSDDDEIHVPQARSLHVSRDGRRVVETPRSPQKQAAAPQPSPHYEWNPSNDYDDADEDGYMCIEETAEETSTTIPHVIGKVASKRYPTSVGQPPILQSSVLTASKDEPLLEWSGKHGDGIGCRQEYLAELLRLEGRGDARQWAGCCMTCNSDDGTFRCEDCTGGILECRQCCLARHEHLPLHIIARWTGDYFEKTSLKSMGLRVGLNHLGGKCVRPQPGHKDFIVLHTNGIHYVAVDFCGCERRIPNRQQLLRSQWFPATIHAPQTCATFRLLELFHIVTLTGKLSAHEFYRSLEHLTDNTDLNVPKTRYKSFMRIVREFRHLKLMKRAGRGNIFGGLASTKAGDLCVECPACPIPGTNLPDDWENLAPET</sequence>
<dbReference type="STRING" id="1095629.A0A0C9WZ87"/>
<feature type="domain" description="CxC2-like cysteine cluster KDZ transposase-associated" evidence="2">
    <location>
        <begin position="508"/>
        <end position="613"/>
    </location>
</feature>
<dbReference type="InterPro" id="IPR041457">
    <property type="entry name" value="CxC2_KDZ-assoc"/>
</dbReference>
<evidence type="ECO:0000313" key="3">
    <source>
        <dbReference type="EMBL" id="KIJ89722.1"/>
    </source>
</evidence>
<evidence type="ECO:0000259" key="2">
    <source>
        <dbReference type="Pfam" id="PF18803"/>
    </source>
</evidence>
<dbReference type="OrthoDB" id="3235114at2759"/>
<reference evidence="4" key="2">
    <citation type="submission" date="2015-01" db="EMBL/GenBank/DDBJ databases">
        <title>Evolutionary Origins and Diversification of the Mycorrhizal Mutualists.</title>
        <authorList>
            <consortium name="DOE Joint Genome Institute"/>
            <consortium name="Mycorrhizal Genomics Consortium"/>
            <person name="Kohler A."/>
            <person name="Kuo A."/>
            <person name="Nagy L.G."/>
            <person name="Floudas D."/>
            <person name="Copeland A."/>
            <person name="Barry K.W."/>
            <person name="Cichocki N."/>
            <person name="Veneault-Fourrey C."/>
            <person name="LaButti K."/>
            <person name="Lindquist E.A."/>
            <person name="Lipzen A."/>
            <person name="Lundell T."/>
            <person name="Morin E."/>
            <person name="Murat C."/>
            <person name="Riley R."/>
            <person name="Ohm R."/>
            <person name="Sun H."/>
            <person name="Tunlid A."/>
            <person name="Henrissat B."/>
            <person name="Grigoriev I.V."/>
            <person name="Hibbett D.S."/>
            <person name="Martin F."/>
        </authorList>
    </citation>
    <scope>NUCLEOTIDE SEQUENCE [LARGE SCALE GENOMIC DNA]</scope>
    <source>
        <strain evidence="4">LaAM-08-1</strain>
    </source>
</reference>
<reference evidence="3 4" key="1">
    <citation type="submission" date="2014-04" db="EMBL/GenBank/DDBJ databases">
        <authorList>
            <consortium name="DOE Joint Genome Institute"/>
            <person name="Kuo A."/>
            <person name="Kohler A."/>
            <person name="Nagy L.G."/>
            <person name="Floudas D."/>
            <person name="Copeland A."/>
            <person name="Barry K.W."/>
            <person name="Cichocki N."/>
            <person name="Veneault-Fourrey C."/>
            <person name="LaButti K."/>
            <person name="Lindquist E.A."/>
            <person name="Lipzen A."/>
            <person name="Lundell T."/>
            <person name="Morin E."/>
            <person name="Murat C."/>
            <person name="Sun H."/>
            <person name="Tunlid A."/>
            <person name="Henrissat B."/>
            <person name="Grigoriev I.V."/>
            <person name="Hibbett D.S."/>
            <person name="Martin F."/>
            <person name="Nordberg H.P."/>
            <person name="Cantor M.N."/>
            <person name="Hua S.X."/>
        </authorList>
    </citation>
    <scope>NUCLEOTIDE SEQUENCE [LARGE SCALE GENOMIC DNA]</scope>
    <source>
        <strain evidence="3 4">LaAM-08-1</strain>
    </source>
</reference>
<protein>
    <recommendedName>
        <fullName evidence="2">CxC2-like cysteine cluster KDZ transposase-associated domain-containing protein</fullName>
    </recommendedName>
</protein>
<dbReference type="Proteomes" id="UP000054477">
    <property type="component" value="Unassembled WGS sequence"/>
</dbReference>
<keyword evidence="4" id="KW-1185">Reference proteome</keyword>
<evidence type="ECO:0000313" key="4">
    <source>
        <dbReference type="Proteomes" id="UP000054477"/>
    </source>
</evidence>
<dbReference type="EMBL" id="KN839475">
    <property type="protein sequence ID" value="KIJ89722.1"/>
    <property type="molecule type" value="Genomic_DNA"/>
</dbReference>
<accession>A0A0C9WZ87</accession>
<dbReference type="Pfam" id="PF18803">
    <property type="entry name" value="CxC2"/>
    <property type="match status" value="1"/>
</dbReference>
<dbReference type="AlphaFoldDB" id="A0A0C9WZ87"/>
<feature type="non-terminal residue" evidence="3">
    <location>
        <position position="1"/>
    </location>
</feature>
<evidence type="ECO:0000256" key="1">
    <source>
        <dbReference type="SAM" id="MobiDB-lite"/>
    </source>
</evidence>
<dbReference type="CDD" id="cd19757">
    <property type="entry name" value="Bbox1"/>
    <property type="match status" value="1"/>
</dbReference>
<feature type="compositionally biased region" description="Basic and acidic residues" evidence="1">
    <location>
        <begin position="328"/>
        <end position="337"/>
    </location>
</feature>
<proteinExistence type="predicted"/>
<dbReference type="HOGENOM" id="CLU_403665_0_0_1"/>